<dbReference type="PANTHER" id="PTHR35936">
    <property type="entry name" value="MEMBRANE-BOUND LYTIC MUREIN TRANSGLYCOSYLASE F"/>
    <property type="match status" value="1"/>
</dbReference>
<evidence type="ECO:0000259" key="2">
    <source>
        <dbReference type="SMART" id="SM00062"/>
    </source>
</evidence>
<dbReference type="HOGENOM" id="CLU_019602_5_1_7"/>
<dbReference type="EMBL" id="CP002431">
    <property type="protein sequence ID" value="ADU61663.1"/>
    <property type="molecule type" value="Genomic_DNA"/>
</dbReference>
<feature type="domain" description="Solute-binding protein family 3/N-terminal" evidence="2">
    <location>
        <begin position="50"/>
        <end position="276"/>
    </location>
</feature>
<dbReference type="Proteomes" id="UP000002191">
    <property type="component" value="Chromosome"/>
</dbReference>
<organism evidence="3 4">
    <name type="scientific">Pseudodesulfovibrio aespoeensis (strain ATCC 700646 / DSM 10631 / Aspo-2)</name>
    <name type="common">Desulfovibrio aespoeensis</name>
    <dbReference type="NCBI Taxonomy" id="643562"/>
    <lineage>
        <taxon>Bacteria</taxon>
        <taxon>Pseudomonadati</taxon>
        <taxon>Thermodesulfobacteriota</taxon>
        <taxon>Desulfovibrionia</taxon>
        <taxon>Desulfovibrionales</taxon>
        <taxon>Desulfovibrionaceae</taxon>
    </lineage>
</organism>
<protein>
    <submittedName>
        <fullName evidence="3">Extracellular solute-binding protein family 3</fullName>
    </submittedName>
</protein>
<keyword evidence="1" id="KW-0732">Signal</keyword>
<dbReference type="Pfam" id="PF00497">
    <property type="entry name" value="SBP_bac_3"/>
    <property type="match status" value="1"/>
</dbReference>
<keyword evidence="4" id="KW-1185">Reference proteome</keyword>
<evidence type="ECO:0000313" key="4">
    <source>
        <dbReference type="Proteomes" id="UP000002191"/>
    </source>
</evidence>
<dbReference type="OrthoDB" id="7708309at2"/>
<name>E6VZ00_PSEA9</name>
<dbReference type="PANTHER" id="PTHR35936:SF19">
    <property type="entry name" value="AMINO-ACID-BINDING PROTEIN YXEM-RELATED"/>
    <property type="match status" value="1"/>
</dbReference>
<accession>E6VZ00</accession>
<dbReference type="STRING" id="643562.Daes_0645"/>
<dbReference type="RefSeq" id="WP_013513595.1">
    <property type="nucleotide sequence ID" value="NC_014844.1"/>
</dbReference>
<dbReference type="Gene3D" id="3.40.190.10">
    <property type="entry name" value="Periplasmic binding protein-like II"/>
    <property type="match status" value="2"/>
</dbReference>
<dbReference type="eggNOG" id="COG0834">
    <property type="taxonomic scope" value="Bacteria"/>
</dbReference>
<dbReference type="AlphaFoldDB" id="E6VZ00"/>
<evidence type="ECO:0000313" key="3">
    <source>
        <dbReference type="EMBL" id="ADU61663.1"/>
    </source>
</evidence>
<dbReference type="SMART" id="SM00062">
    <property type="entry name" value="PBPb"/>
    <property type="match status" value="1"/>
</dbReference>
<reference evidence="3 4" key="2">
    <citation type="journal article" date="2014" name="Genome Announc.">
        <title>Complete Genome Sequence of the Subsurface, Mesophilic Sulfate-Reducing Bacterium Desulfovibrio aespoeensis Aspo-2.</title>
        <authorList>
            <person name="Pedersen K."/>
            <person name="Bengtsson A."/>
            <person name="Edlund J."/>
            <person name="Rabe L."/>
            <person name="Hazen T."/>
            <person name="Chakraborty R."/>
            <person name="Goodwin L."/>
            <person name="Shapiro N."/>
        </authorList>
    </citation>
    <scope>NUCLEOTIDE SEQUENCE [LARGE SCALE GENOMIC DNA]</scope>
    <source>
        <strain evidence="4">ATCC 700646 / DSM 10631 / Aspo-2</strain>
    </source>
</reference>
<dbReference type="InterPro" id="IPR001638">
    <property type="entry name" value="Solute-binding_3/MltF_N"/>
</dbReference>
<reference evidence="4" key="1">
    <citation type="submission" date="2010-12" db="EMBL/GenBank/DDBJ databases">
        <title>Complete sequence of Desulfovibrio aespoeensis Aspo-2.</title>
        <authorList>
            <consortium name="US DOE Joint Genome Institute"/>
            <person name="Lucas S."/>
            <person name="Copeland A."/>
            <person name="Lapidus A."/>
            <person name="Cheng J.-F."/>
            <person name="Goodwin L."/>
            <person name="Pitluck S."/>
            <person name="Chertkov O."/>
            <person name="Misra M."/>
            <person name="Detter J.C."/>
            <person name="Han C."/>
            <person name="Tapia R."/>
            <person name="Land M."/>
            <person name="Hauser L."/>
            <person name="Kyrpides N."/>
            <person name="Ivanova N."/>
            <person name="Ovchinnikova G."/>
            <person name="Pedersen K."/>
            <person name="Jagevall S."/>
            <person name="Hazen T."/>
            <person name="Woyke T."/>
        </authorList>
    </citation>
    <scope>NUCLEOTIDE SEQUENCE [LARGE SCALE GENOMIC DNA]</scope>
    <source>
        <strain evidence="4">ATCC 700646 / DSM 10631 / Aspo-2</strain>
    </source>
</reference>
<dbReference type="SUPFAM" id="SSF53850">
    <property type="entry name" value="Periplasmic binding protein-like II"/>
    <property type="match status" value="1"/>
</dbReference>
<dbReference type="KEGG" id="das:Daes_0645"/>
<proteinExistence type="predicted"/>
<sequence precursor="true">MIRGFDLPLVAKVVLVNLFAILLLGGSPSFLFAEETGHMRTPSEILEKGVLRVGMYYQDKPPFVMTRADGSLYGVDIDIANGIAQAMGVEVVFDRTSKTYAELTERMSTGEDFDIVICKLSQTLSRALMVRFTKPYLVFHQGLALNKTFISKNKLTNNSLIVDLAKMNFKVGARYSTSYVEYAQTVFPNAKVIEGEWEELVEKLLRGEIDGLMRDEFTLMSLVRERPDVALYLNIYRIKDMQDPIAIATAQSNSMLQYWLDLYLAQHYPQPMSADDLIATYPELWEK</sequence>
<evidence type="ECO:0000256" key="1">
    <source>
        <dbReference type="ARBA" id="ARBA00022729"/>
    </source>
</evidence>
<gene>
    <name evidence="3" type="ordered locus">Daes_0645</name>
</gene>